<comment type="caution">
    <text evidence="2">The sequence shown here is derived from an EMBL/GenBank/DDBJ whole genome shotgun (WGS) entry which is preliminary data.</text>
</comment>
<name>A0A0F9TBB2_9ZZZZ</name>
<sequence length="261" mass="28030">MRRGGLLPGKGFSLVELLIAMALGLILTVGVLQVFLASKESFVLQQRSAAMQENARFLLGRLAQDIRQAGQFGCLDLRRLPASSRATVPAELAVPVSYQNGVLRMISALPVSADVSVPGGVFSAADFAARWLVVTNCLDSLQVSEADTPLTVQSGDVLIPLRLLEYRHRDQRIQVRSNGKGNFETLIEGVADFTLAFGLAADTQAHGVTGAYQTSLAVADAPRIRSIRLALLLSEQPAAKSQDGMQTQGYVQVTAVRNRLD</sequence>
<organism evidence="2">
    <name type="scientific">marine sediment metagenome</name>
    <dbReference type="NCBI Taxonomy" id="412755"/>
    <lineage>
        <taxon>unclassified sequences</taxon>
        <taxon>metagenomes</taxon>
        <taxon>ecological metagenomes</taxon>
    </lineage>
</organism>
<dbReference type="NCBIfam" id="TIGR02532">
    <property type="entry name" value="IV_pilin_GFxxxE"/>
    <property type="match status" value="1"/>
</dbReference>
<keyword evidence="1" id="KW-1133">Transmembrane helix</keyword>
<keyword evidence="1" id="KW-0812">Transmembrane</keyword>
<dbReference type="GO" id="GO:0043683">
    <property type="term" value="P:type IV pilus assembly"/>
    <property type="evidence" value="ECO:0007669"/>
    <property type="project" value="InterPro"/>
</dbReference>
<evidence type="ECO:0000256" key="1">
    <source>
        <dbReference type="SAM" id="Phobius"/>
    </source>
</evidence>
<keyword evidence="1" id="KW-0472">Membrane</keyword>
<proteinExistence type="predicted"/>
<dbReference type="Pfam" id="PF16074">
    <property type="entry name" value="PilW"/>
    <property type="match status" value="1"/>
</dbReference>
<dbReference type="InterPro" id="IPR012902">
    <property type="entry name" value="N_methyl_site"/>
</dbReference>
<dbReference type="InterPro" id="IPR032092">
    <property type="entry name" value="PilW"/>
</dbReference>
<evidence type="ECO:0008006" key="3">
    <source>
        <dbReference type="Google" id="ProtNLM"/>
    </source>
</evidence>
<accession>A0A0F9TBB2</accession>
<dbReference type="PROSITE" id="PS00409">
    <property type="entry name" value="PROKAR_NTER_METHYL"/>
    <property type="match status" value="1"/>
</dbReference>
<evidence type="ECO:0000313" key="2">
    <source>
        <dbReference type="EMBL" id="KKN78540.1"/>
    </source>
</evidence>
<reference evidence="2" key="1">
    <citation type="journal article" date="2015" name="Nature">
        <title>Complex archaea that bridge the gap between prokaryotes and eukaryotes.</title>
        <authorList>
            <person name="Spang A."/>
            <person name="Saw J.H."/>
            <person name="Jorgensen S.L."/>
            <person name="Zaremba-Niedzwiedzka K."/>
            <person name="Martijn J."/>
            <person name="Lind A.E."/>
            <person name="van Eijk R."/>
            <person name="Schleper C."/>
            <person name="Guy L."/>
            <person name="Ettema T.J."/>
        </authorList>
    </citation>
    <scope>NUCLEOTIDE SEQUENCE</scope>
</reference>
<gene>
    <name evidence="2" type="ORF">LCGC14_0349340</name>
</gene>
<dbReference type="AlphaFoldDB" id="A0A0F9TBB2"/>
<feature type="transmembrane region" description="Helical" evidence="1">
    <location>
        <begin position="12"/>
        <end position="36"/>
    </location>
</feature>
<dbReference type="Pfam" id="PF07963">
    <property type="entry name" value="N_methyl"/>
    <property type="match status" value="1"/>
</dbReference>
<dbReference type="EMBL" id="LAZR01000261">
    <property type="protein sequence ID" value="KKN78540.1"/>
    <property type="molecule type" value="Genomic_DNA"/>
</dbReference>
<protein>
    <recommendedName>
        <fullName evidence="3">Prepilin-type N-terminal cleavage/methylation domain-containing protein</fullName>
    </recommendedName>
</protein>